<evidence type="ECO:0000313" key="6">
    <source>
        <dbReference type="EMBL" id="CAD9489699.1"/>
    </source>
</evidence>
<dbReference type="CDD" id="cd01428">
    <property type="entry name" value="ADK"/>
    <property type="match status" value="1"/>
</dbReference>
<reference evidence="6" key="1">
    <citation type="submission" date="2021-01" db="EMBL/GenBank/DDBJ databases">
        <authorList>
            <person name="Corre E."/>
            <person name="Pelletier E."/>
            <person name="Niang G."/>
            <person name="Scheremetjew M."/>
            <person name="Finn R."/>
            <person name="Kale V."/>
            <person name="Holt S."/>
            <person name="Cochrane G."/>
            <person name="Meng A."/>
            <person name="Brown T."/>
            <person name="Cohen L."/>
        </authorList>
    </citation>
    <scope>NUCLEOTIDE SEQUENCE</scope>
    <source>
        <strain evidence="6">CCMP1381</strain>
    </source>
</reference>
<evidence type="ECO:0000256" key="5">
    <source>
        <dbReference type="SAM" id="SignalP"/>
    </source>
</evidence>
<keyword evidence="5" id="KW-0732">Signal</keyword>
<organism evidence="6">
    <name type="scientific">Octactis speculum</name>
    <dbReference type="NCBI Taxonomy" id="3111310"/>
    <lineage>
        <taxon>Eukaryota</taxon>
        <taxon>Sar</taxon>
        <taxon>Stramenopiles</taxon>
        <taxon>Ochrophyta</taxon>
        <taxon>Dictyochophyceae</taxon>
        <taxon>Dictyochales</taxon>
        <taxon>Dictyochaceae</taxon>
        <taxon>Octactis</taxon>
    </lineage>
</organism>
<dbReference type="InterPro" id="IPR027417">
    <property type="entry name" value="P-loop_NTPase"/>
</dbReference>
<evidence type="ECO:0000256" key="3">
    <source>
        <dbReference type="ARBA" id="ARBA00022777"/>
    </source>
</evidence>
<evidence type="ECO:0000256" key="4">
    <source>
        <dbReference type="RuleBase" id="RU003330"/>
    </source>
</evidence>
<dbReference type="EMBL" id="HBGS01060655">
    <property type="protein sequence ID" value="CAD9489699.1"/>
    <property type="molecule type" value="Transcribed_RNA"/>
</dbReference>
<evidence type="ECO:0000256" key="1">
    <source>
        <dbReference type="ARBA" id="ARBA00022679"/>
    </source>
</evidence>
<dbReference type="AlphaFoldDB" id="A0A7S2HH70"/>
<dbReference type="Gene3D" id="3.40.50.300">
    <property type="entry name" value="P-loop containing nucleotide triphosphate hydrolases"/>
    <property type="match status" value="1"/>
</dbReference>
<dbReference type="HAMAP" id="MF_00235">
    <property type="entry name" value="Adenylate_kinase_Adk"/>
    <property type="match status" value="1"/>
</dbReference>
<dbReference type="PROSITE" id="PS00113">
    <property type="entry name" value="ADENYLATE_KINASE"/>
    <property type="match status" value="1"/>
</dbReference>
<feature type="signal peptide" evidence="5">
    <location>
        <begin position="1"/>
        <end position="20"/>
    </location>
</feature>
<dbReference type="PANTHER" id="PTHR23359">
    <property type="entry name" value="NUCLEOTIDE KINASE"/>
    <property type="match status" value="1"/>
</dbReference>
<dbReference type="PRINTS" id="PR00094">
    <property type="entry name" value="ADENYLTKNASE"/>
</dbReference>
<keyword evidence="1 4" id="KW-0808">Transferase</keyword>
<proteinExistence type="inferred from homology"/>
<comment type="similarity">
    <text evidence="4">Belongs to the adenylate kinase family.</text>
</comment>
<feature type="chain" id="PRO_5030733635" description="Adenylate kinase active site lid domain-containing protein" evidence="5">
    <location>
        <begin position="21"/>
        <end position="252"/>
    </location>
</feature>
<dbReference type="GO" id="GO:0004017">
    <property type="term" value="F:AMP kinase activity"/>
    <property type="evidence" value="ECO:0007669"/>
    <property type="project" value="InterPro"/>
</dbReference>
<accession>A0A7S2HH70</accession>
<dbReference type="InterPro" id="IPR006259">
    <property type="entry name" value="Adenyl_kin_sub"/>
</dbReference>
<dbReference type="InterPro" id="IPR033690">
    <property type="entry name" value="Adenylat_kinase_CS"/>
</dbReference>
<evidence type="ECO:0008006" key="7">
    <source>
        <dbReference type="Google" id="ProtNLM"/>
    </source>
</evidence>
<dbReference type="SUPFAM" id="SSF52540">
    <property type="entry name" value="P-loop containing nucleoside triphosphate hydrolases"/>
    <property type="match status" value="1"/>
</dbReference>
<dbReference type="NCBIfam" id="TIGR01351">
    <property type="entry name" value="adk"/>
    <property type="match status" value="1"/>
</dbReference>
<evidence type="ECO:0000256" key="2">
    <source>
        <dbReference type="ARBA" id="ARBA00022741"/>
    </source>
</evidence>
<dbReference type="GO" id="GO:0005524">
    <property type="term" value="F:ATP binding"/>
    <property type="evidence" value="ECO:0007669"/>
    <property type="project" value="InterPro"/>
</dbReference>
<sequence length="252" mass="26910">MMTFSLLLAVALLGGDHVTAFVSGQQRRNPNSWTSKQQRITPSCALGIVIAGAPASGKGTQCVRIVEDYGVVHLSTGDLLRAAVAAGSPLGTEAKGYMDSGKLVPDQLVIDLVAEKLCSSECTEKGWLLDGFPRTAAQAKALAKQGAEVDAFVSLKVPDDMLIERVVGRRLDPVTGAIYHTAFDPPPAGEVADRCIQRSDDTEEKARVRLGQFHENVEAITDFYKDVMTEVDGAQSKDAVYNSISAALSTEK</sequence>
<dbReference type="Pfam" id="PF00406">
    <property type="entry name" value="ADK"/>
    <property type="match status" value="1"/>
</dbReference>
<protein>
    <recommendedName>
        <fullName evidence="7">Adenylate kinase active site lid domain-containing protein</fullName>
    </recommendedName>
</protein>
<name>A0A7S2HH70_9STRA</name>
<keyword evidence="3 4" id="KW-0418">Kinase</keyword>
<gene>
    <name evidence="6" type="ORF">DSPE1174_LOCUS31620</name>
</gene>
<keyword evidence="2" id="KW-0547">Nucleotide-binding</keyword>
<dbReference type="InterPro" id="IPR000850">
    <property type="entry name" value="Adenylat/UMP-CMP_kin"/>
</dbReference>